<keyword evidence="5" id="KW-0234">DNA repair</keyword>
<dbReference type="InterPro" id="IPR016024">
    <property type="entry name" value="ARM-type_fold"/>
</dbReference>
<name>A0ABD3DLY4_9LAMI</name>
<organism evidence="9 10">
    <name type="scientific">Castilleja foliolosa</name>
    <dbReference type="NCBI Taxonomy" id="1961234"/>
    <lineage>
        <taxon>Eukaryota</taxon>
        <taxon>Viridiplantae</taxon>
        <taxon>Streptophyta</taxon>
        <taxon>Embryophyta</taxon>
        <taxon>Tracheophyta</taxon>
        <taxon>Spermatophyta</taxon>
        <taxon>Magnoliopsida</taxon>
        <taxon>eudicotyledons</taxon>
        <taxon>Gunneridae</taxon>
        <taxon>Pentapetalae</taxon>
        <taxon>asterids</taxon>
        <taxon>lamiids</taxon>
        <taxon>Lamiales</taxon>
        <taxon>Orobanchaceae</taxon>
        <taxon>Pedicularideae</taxon>
        <taxon>Castillejinae</taxon>
        <taxon>Castilleja</taxon>
    </lineage>
</organism>
<feature type="compositionally biased region" description="Basic and acidic residues" evidence="8">
    <location>
        <begin position="1427"/>
        <end position="1438"/>
    </location>
</feature>
<dbReference type="InterPro" id="IPR011989">
    <property type="entry name" value="ARM-like"/>
</dbReference>
<dbReference type="GO" id="GO:0051301">
    <property type="term" value="P:cell division"/>
    <property type="evidence" value="ECO:0007669"/>
    <property type="project" value="UniProtKB-KW"/>
</dbReference>
<feature type="compositionally biased region" description="Basic and acidic residues" evidence="8">
    <location>
        <begin position="1516"/>
        <end position="1539"/>
    </location>
</feature>
<reference evidence="10" key="1">
    <citation type="journal article" date="2024" name="IScience">
        <title>Strigolactones Initiate the Formation of Haustorium-like Structures in Castilleja.</title>
        <authorList>
            <person name="Buerger M."/>
            <person name="Peterson D."/>
            <person name="Chory J."/>
        </authorList>
    </citation>
    <scope>NUCLEOTIDE SEQUENCE [LARGE SCALE GENOMIC DNA]</scope>
</reference>
<sequence>MAEKLQQQLKELGSKLESPPASKDALVELLKQGVALLSELDQSPPKSMLESMQPFLNAISKPELLKHQDQEVKLFVAACICEITRITAPDPPYDDDILKDCFQLTVSTFSGLSDTNAPSFGRRVVILETLARYRSCVVMLDLECDDLINEMFSTLFAVARDEHSEDVLTSMQTIMEVVLEESEDIQENLLLTLLSVLGRDKEDVTVASRRLAMNVIEHNAGKLEPGIKQYLVSSMSRDSRSLKSEINYHAVIYNIYRCAPQILSGVIPHITGELLSEQLDIRLKAVGLVGDLFTLPGSTISETFQPVFSEFLIRLTDRVVKVRMAVLEHVKTCLLANPSRTEAPQIISALCDRLLDCDESVRKQVVSVICDIACHAPTSIQVETIKLVSERLQDKSILVKRYTMERLADIHRISCTSHSEGSTENGAYSWIVGKILRCFCDKDFRSDTIELIVSLSLFPDDFSVKDKVKNWVRIFSGLDKIEVKAFEKILEQKQRLQQEMRKYVSLRQLPKEGDGAETQNKVMFHFRVMSRCFTDRAEVEEDFQILDQLKDSNIWEHLKQLLDPNTSYLQAISAREELLNTLGREHRLYDFLSSLSLKCSYTLFDKVHVKEILLEADVQKSSGNNELILSCMTILVILARFCPLLLGGIEEDLVHLLEDDNEIIKESTLHILAKAGGTIREELGVSSRSLDLILERICIEGNRRQAKYAVHALASITKDDGLMSLSVLYKRLVDMLEEKAHLPSVLQSLGCIAQAAMPVFETRESEIEKFIKENILERGHATGYESPDCWDDRSELCSLKISGVKALVKSYLPAKDAHLRSGIDGLIEILKNILSFGDISREIESSLVDKAHLKLTAAKSILRLSKHWEHKIPVDVFYLTLRTSEDNFPELKRIVLNKIHQYVKDGALDPKYACAFLLDISSRQLDSEENKRNLNDIVQMCRQGRGRQYSSQTDPNSPPLYPEYMLPYVVHSIACHPSFPNIDESKDAKAYEVMYRQLYLFLSMLVYEEADSKTDVSITKDKETVPFLNSIFLCIKRSENAFDAAKSKNLCALCDLGLSIVKRLAPKQVDSQDSIVSVILPSALYKPIEKKEENELLVSEEKTWLADDRILAHFESLELEANGIVDSALADDDIMKDSETEGGEVPLAKLMKRLKAKAAKARKDMKDESAPAGAANENEFDILKMVKEINSDDPGVADKPGSSNGTKYVYKKENSNDKLEKRKSWFSKTMDVPVPKRRRTATTKGSNRPANMHQENIHVGIEKMDEDCPTSSEKQPKKEKVAESAESDLLVSHGGKKSSSSSKQKVKRSDKNHTATLKNSSSSKKSKKVSEIDSPRSTSSPKAVAMKKQKQRTSLSKCTTKDNGSSTSVLIGRRIKVWWPLDREFYEGVVKSFDSENKKHAIEYDDGDVEVLSLEKESWELVDIVIKSERSGSSKDSRATGGSSGQKRKSTGVSERDGEPEVKPSSAKLRGKRTPRKSLNQKQKGVSKSKYTTDSGESQDAEHHEPTTMSELDLSDSEKEQSEKIKSQSEDEHSSKDEKHEEEDAEKGSPEAEVHKKEENDSENTESNDVGGSSHDAQKSHGEAVSSSGKMQLDETNEADETQDINSQSSSPENSDMKASASNYDDLEFSDDELLHMDATCGKEVRRWAKHVGLCPIPNADGLLNLDDYGTSAACDISVRS</sequence>
<dbReference type="CDD" id="cd20404">
    <property type="entry name" value="Tudor_Agenet_AtEML-like"/>
    <property type="match status" value="1"/>
</dbReference>
<keyword evidence="10" id="KW-1185">Reference proteome</keyword>
<evidence type="ECO:0000256" key="3">
    <source>
        <dbReference type="ARBA" id="ARBA00022763"/>
    </source>
</evidence>
<dbReference type="PANTHER" id="PTHR12663">
    <property type="entry name" value="ANDROGEN INDUCED INHIBITOR OF PROLIFERATION AS3 / PDS5-RELATED"/>
    <property type="match status" value="1"/>
</dbReference>
<evidence type="ECO:0000256" key="4">
    <source>
        <dbReference type="ARBA" id="ARBA00022776"/>
    </source>
</evidence>
<dbReference type="Proteomes" id="UP001632038">
    <property type="component" value="Unassembled WGS sequence"/>
</dbReference>
<keyword evidence="4" id="KW-0498">Mitosis</keyword>
<dbReference type="Gene3D" id="2.30.30.140">
    <property type="match status" value="1"/>
</dbReference>
<comment type="caution">
    <text evidence="9">The sequence shown here is derived from an EMBL/GenBank/DDBJ whole genome shotgun (WGS) entry which is preliminary data.</text>
</comment>
<dbReference type="EMBL" id="JAVIJP010000016">
    <property type="protein sequence ID" value="KAL3643305.1"/>
    <property type="molecule type" value="Genomic_DNA"/>
</dbReference>
<feature type="compositionally biased region" description="Polar residues" evidence="8">
    <location>
        <begin position="1604"/>
        <end position="1614"/>
    </location>
</feature>
<dbReference type="SUPFAM" id="SSF48371">
    <property type="entry name" value="ARM repeat"/>
    <property type="match status" value="1"/>
</dbReference>
<dbReference type="InterPro" id="IPR039776">
    <property type="entry name" value="Pds5"/>
</dbReference>
<feature type="region of interest" description="Disordered" evidence="8">
    <location>
        <begin position="1427"/>
        <end position="1624"/>
    </location>
</feature>
<dbReference type="PANTHER" id="PTHR12663:SF0">
    <property type="entry name" value="PRECOCIOUS DISSOCIATION OF SISTERS 5, ISOFORM A"/>
    <property type="match status" value="1"/>
</dbReference>
<evidence type="ECO:0000256" key="2">
    <source>
        <dbReference type="ARBA" id="ARBA00022618"/>
    </source>
</evidence>
<feature type="compositionally biased region" description="Basic and acidic residues" evidence="8">
    <location>
        <begin position="1210"/>
        <end position="1223"/>
    </location>
</feature>
<protein>
    <submittedName>
        <fullName evidence="9">Uncharacterized protein</fullName>
    </submittedName>
</protein>
<dbReference type="Gene3D" id="1.25.10.10">
    <property type="entry name" value="Leucine-rich Repeat Variant"/>
    <property type="match status" value="1"/>
</dbReference>
<keyword evidence="7" id="KW-0131">Cell cycle</keyword>
<dbReference type="GO" id="GO:0005634">
    <property type="term" value="C:nucleus"/>
    <property type="evidence" value="ECO:0007669"/>
    <property type="project" value="UniProtKB-SubCell"/>
</dbReference>
<dbReference type="SUPFAM" id="SSF63748">
    <property type="entry name" value="Tudor/PWWP/MBT"/>
    <property type="match status" value="1"/>
</dbReference>
<feature type="compositionally biased region" description="Polar residues" evidence="8">
    <location>
        <begin position="1477"/>
        <end position="1498"/>
    </location>
</feature>
<accession>A0ABD3DLY4</accession>
<feature type="region of interest" description="Disordered" evidence="8">
    <location>
        <begin position="1191"/>
        <end position="1366"/>
    </location>
</feature>
<evidence type="ECO:0000256" key="6">
    <source>
        <dbReference type="ARBA" id="ARBA00023242"/>
    </source>
</evidence>
<dbReference type="CDD" id="cd19953">
    <property type="entry name" value="PDS5"/>
    <property type="match status" value="1"/>
</dbReference>
<feature type="compositionally biased region" description="Basic and acidic residues" evidence="8">
    <location>
        <begin position="1274"/>
        <end position="1283"/>
    </location>
</feature>
<dbReference type="GO" id="GO:0035825">
    <property type="term" value="P:homologous recombination"/>
    <property type="evidence" value="ECO:0007669"/>
    <property type="project" value="UniProtKB-ARBA"/>
</dbReference>
<gene>
    <name evidence="9" type="ORF">CASFOL_014120</name>
</gene>
<proteinExistence type="predicted"/>
<dbReference type="Pfam" id="PF20168">
    <property type="entry name" value="PDS5"/>
    <property type="match status" value="1"/>
</dbReference>
<evidence type="ECO:0000256" key="5">
    <source>
        <dbReference type="ARBA" id="ARBA00023204"/>
    </source>
</evidence>
<evidence type="ECO:0000256" key="7">
    <source>
        <dbReference type="ARBA" id="ARBA00023306"/>
    </source>
</evidence>
<keyword evidence="6" id="KW-0539">Nucleus</keyword>
<evidence type="ECO:0000256" key="1">
    <source>
        <dbReference type="ARBA" id="ARBA00004123"/>
    </source>
</evidence>
<evidence type="ECO:0000313" key="9">
    <source>
        <dbReference type="EMBL" id="KAL3643305.1"/>
    </source>
</evidence>
<dbReference type="GO" id="GO:0006281">
    <property type="term" value="P:DNA repair"/>
    <property type="evidence" value="ECO:0007669"/>
    <property type="project" value="UniProtKB-KW"/>
</dbReference>
<evidence type="ECO:0000256" key="8">
    <source>
        <dbReference type="SAM" id="MobiDB-lite"/>
    </source>
</evidence>
<keyword evidence="2" id="KW-0132">Cell division</keyword>
<dbReference type="GO" id="GO:0007064">
    <property type="term" value="P:mitotic sister chromatid cohesion"/>
    <property type="evidence" value="ECO:0007669"/>
    <property type="project" value="UniProtKB-ARBA"/>
</dbReference>
<feature type="compositionally biased region" description="Polar residues" evidence="8">
    <location>
        <begin position="1352"/>
        <end position="1366"/>
    </location>
</feature>
<keyword evidence="3" id="KW-0227">DNA damage</keyword>
<evidence type="ECO:0000313" key="10">
    <source>
        <dbReference type="Proteomes" id="UP001632038"/>
    </source>
</evidence>
<feature type="compositionally biased region" description="Basic and acidic residues" evidence="8">
    <location>
        <begin position="1546"/>
        <end position="1559"/>
    </location>
</feature>
<comment type="subcellular location">
    <subcellularLocation>
        <location evidence="1">Nucleus</location>
    </subcellularLocation>
</comment>
<feature type="region of interest" description="Disordered" evidence="8">
    <location>
        <begin position="1"/>
        <end position="21"/>
    </location>
</feature>